<sequence length="183" mass="22375">MELKELVESYSAEQKDEIKDKLQNRFPYNYSRFLQRKEDEIQGFKDFANYIIRKTSTSGELESHDVIAIEDVLKDLDHYLREMGNQQYKISDYMWHKKLYNDMAQILNEPSDEQKDSLDFFMKNKIEEEQKMNELKNEIQNFDWSKEEECYSSWLKDYSKCLERIREKQMQKLHEHDTLELEI</sequence>
<dbReference type="STRING" id="29364.SAMN04487772_101198"/>
<accession>A0A1H9Y7H9</accession>
<dbReference type="RefSeq" id="WP_092475135.1">
    <property type="nucleotide sequence ID" value="NZ_FOHN01000001.1"/>
</dbReference>
<name>A0A1H9Y7H9_9FIRM</name>
<dbReference type="EMBL" id="FOHN01000001">
    <property type="protein sequence ID" value="SES64882.1"/>
    <property type="molecule type" value="Genomic_DNA"/>
</dbReference>
<evidence type="ECO:0000313" key="3">
    <source>
        <dbReference type="Proteomes" id="UP000199800"/>
    </source>
</evidence>
<evidence type="ECO:0000256" key="1">
    <source>
        <dbReference type="SAM" id="Coils"/>
    </source>
</evidence>
<proteinExistence type="predicted"/>
<reference evidence="2 3" key="1">
    <citation type="submission" date="2016-10" db="EMBL/GenBank/DDBJ databases">
        <authorList>
            <person name="de Groot N.N."/>
        </authorList>
    </citation>
    <scope>NUCLEOTIDE SEQUENCE [LARGE SCALE GENOMIC DNA]</scope>
    <source>
        <strain evidence="2 3">DSM 1801</strain>
    </source>
</reference>
<feature type="coiled-coil region" evidence="1">
    <location>
        <begin position="118"/>
        <end position="145"/>
    </location>
</feature>
<protein>
    <submittedName>
        <fullName evidence="2">Uncharacterized protein</fullName>
    </submittedName>
</protein>
<organism evidence="2 3">
    <name type="scientific">[Clostridium] polysaccharolyticum</name>
    <dbReference type="NCBI Taxonomy" id="29364"/>
    <lineage>
        <taxon>Bacteria</taxon>
        <taxon>Bacillati</taxon>
        <taxon>Bacillota</taxon>
        <taxon>Clostridia</taxon>
        <taxon>Lachnospirales</taxon>
        <taxon>Lachnospiraceae</taxon>
    </lineage>
</organism>
<keyword evidence="3" id="KW-1185">Reference proteome</keyword>
<evidence type="ECO:0000313" key="2">
    <source>
        <dbReference type="EMBL" id="SES64882.1"/>
    </source>
</evidence>
<keyword evidence="1" id="KW-0175">Coiled coil</keyword>
<gene>
    <name evidence="2" type="ORF">SAMN04487772_101198</name>
</gene>
<dbReference type="AlphaFoldDB" id="A0A1H9Y7H9"/>
<dbReference type="Proteomes" id="UP000199800">
    <property type="component" value="Unassembled WGS sequence"/>
</dbReference>